<feature type="domain" description="NYN" evidence="1">
    <location>
        <begin position="19"/>
        <end position="154"/>
    </location>
</feature>
<dbReference type="PANTHER" id="PTHR35811:SF1">
    <property type="entry name" value="HTH OST-TYPE DOMAIN-CONTAINING PROTEIN"/>
    <property type="match status" value="1"/>
</dbReference>
<dbReference type="Proteomes" id="UP001526143">
    <property type="component" value="Unassembled WGS sequence"/>
</dbReference>
<dbReference type="Gene3D" id="3.40.50.1010">
    <property type="entry name" value="5'-nuclease"/>
    <property type="match status" value="1"/>
</dbReference>
<protein>
    <submittedName>
        <fullName evidence="2">NYN domain-containing protein</fullName>
    </submittedName>
</protein>
<evidence type="ECO:0000313" key="3">
    <source>
        <dbReference type="Proteomes" id="UP001526143"/>
    </source>
</evidence>
<gene>
    <name evidence="2" type="ORF">OGM63_09990</name>
</gene>
<accession>A0ABT3AXI7</accession>
<reference evidence="2 3" key="1">
    <citation type="submission" date="2022-10" db="EMBL/GenBank/DDBJ databases">
        <title>Identification of biosynthetic pathway for the production of the potent trypsin inhibitor radiosumin.</title>
        <authorList>
            <person name="Fewer D.P."/>
            <person name="Delbaje E."/>
            <person name="Ouyang X."/>
            <person name="Agostino P.D."/>
            <person name="Wahlsten M."/>
            <person name="Jokela J."/>
            <person name="Permi P."/>
            <person name="Haapaniemi E."/>
            <person name="Koistinen H."/>
        </authorList>
    </citation>
    <scope>NUCLEOTIDE SEQUENCE [LARGE SCALE GENOMIC DNA]</scope>
    <source>
        <strain evidence="2 3">NIES-515</strain>
    </source>
</reference>
<dbReference type="EMBL" id="JAOWRF010000152">
    <property type="protein sequence ID" value="MCV3213837.1"/>
    <property type="molecule type" value="Genomic_DNA"/>
</dbReference>
<evidence type="ECO:0000313" key="2">
    <source>
        <dbReference type="EMBL" id="MCV3213837.1"/>
    </source>
</evidence>
<dbReference type="InterPro" id="IPR021139">
    <property type="entry name" value="NYN"/>
</dbReference>
<dbReference type="PANTHER" id="PTHR35811">
    <property type="entry name" value="SLR1870 PROTEIN"/>
    <property type="match status" value="1"/>
</dbReference>
<proteinExistence type="predicted"/>
<keyword evidence="3" id="KW-1185">Reference proteome</keyword>
<organism evidence="2 3">
    <name type="scientific">Plectonema radiosum NIES-515</name>
    <dbReference type="NCBI Taxonomy" id="2986073"/>
    <lineage>
        <taxon>Bacteria</taxon>
        <taxon>Bacillati</taxon>
        <taxon>Cyanobacteriota</taxon>
        <taxon>Cyanophyceae</taxon>
        <taxon>Oscillatoriophycideae</taxon>
        <taxon>Oscillatoriales</taxon>
        <taxon>Microcoleaceae</taxon>
        <taxon>Plectonema</taxon>
    </lineage>
</organism>
<name>A0ABT3AXI7_9CYAN</name>
<evidence type="ECO:0000259" key="1">
    <source>
        <dbReference type="Pfam" id="PF01936"/>
    </source>
</evidence>
<dbReference type="RefSeq" id="WP_263745362.1">
    <property type="nucleotide sequence ID" value="NZ_JAOWRF010000152.1"/>
</dbReference>
<sequence>MTDIHLGSSGKTNQQKRLVSIYWDYQNVSLSQELASLLLAFANSKGRVIGKKVYYNSLFENQASAKDSLQSIGFCCYDVTCVLKNSADNQLKSDLIDDVYNNQSPNIVILVSGDGDFANPVKFLQDRGKNIIVFAKKGNVKKKLKELAHEFYFVDDLPQLIVETNQSQITFINSQINYNEAIEYLVKAIKIALSQGKSTVLGYINSLMREHFSNYQGVSCICTPDGKKFSRFSKFVDVAVKEGKVRMQNQELLLIE</sequence>
<comment type="caution">
    <text evidence="2">The sequence shown here is derived from an EMBL/GenBank/DDBJ whole genome shotgun (WGS) entry which is preliminary data.</text>
</comment>
<dbReference type="Pfam" id="PF01936">
    <property type="entry name" value="NYN"/>
    <property type="match status" value="1"/>
</dbReference>